<dbReference type="EMBL" id="QHKM01000006">
    <property type="protein sequence ID" value="RAK64567.1"/>
    <property type="molecule type" value="Genomic_DNA"/>
</dbReference>
<dbReference type="Proteomes" id="UP000248553">
    <property type="component" value="Unassembled WGS sequence"/>
</dbReference>
<dbReference type="OrthoDB" id="894046at2"/>
<gene>
    <name evidence="1" type="ORF">DLM85_17900</name>
</gene>
<reference evidence="2" key="1">
    <citation type="submission" date="2018-05" db="EMBL/GenBank/DDBJ databases">
        <authorList>
            <person name="Nie L."/>
        </authorList>
    </citation>
    <scope>NUCLEOTIDE SEQUENCE [LARGE SCALE GENOMIC DNA]</scope>
    <source>
        <strain evidence="2">NL</strain>
    </source>
</reference>
<dbReference type="RefSeq" id="WP_111479510.1">
    <property type="nucleotide sequence ID" value="NZ_QHKM01000006.1"/>
</dbReference>
<name>A0A328BC39_9BACT</name>
<protein>
    <submittedName>
        <fullName evidence="1">Uncharacterized protein</fullName>
    </submittedName>
</protein>
<comment type="caution">
    <text evidence="1">The sequence shown here is derived from an EMBL/GenBank/DDBJ whole genome shotgun (WGS) entry which is preliminary data.</text>
</comment>
<organism evidence="1 2">
    <name type="scientific">Hymenobacter edaphi</name>
    <dbReference type="NCBI Taxonomy" id="2211146"/>
    <lineage>
        <taxon>Bacteria</taxon>
        <taxon>Pseudomonadati</taxon>
        <taxon>Bacteroidota</taxon>
        <taxon>Cytophagia</taxon>
        <taxon>Cytophagales</taxon>
        <taxon>Hymenobacteraceae</taxon>
        <taxon>Hymenobacter</taxon>
    </lineage>
</organism>
<evidence type="ECO:0000313" key="2">
    <source>
        <dbReference type="Proteomes" id="UP000248553"/>
    </source>
</evidence>
<evidence type="ECO:0000313" key="1">
    <source>
        <dbReference type="EMBL" id="RAK64567.1"/>
    </source>
</evidence>
<proteinExistence type="predicted"/>
<dbReference type="AlphaFoldDB" id="A0A328BC39"/>
<sequence>MKIIIEHVHQEPFHSVTRQDVATVLKIIPADWVGPAHVFLISGQKLESTVHDRPVLLNGVTFRIMSRGQNKSAVIKALLLELAAQATRTFPRKFHRFDKVQLRKLEETIAPYYLRLLAAMGPVATPSRRG</sequence>
<keyword evidence="2" id="KW-1185">Reference proteome</keyword>
<accession>A0A328BC39</accession>